<dbReference type="Proteomes" id="UP000587991">
    <property type="component" value="Unassembled WGS sequence"/>
</dbReference>
<feature type="domain" description="Hemerythrin-like" evidence="1">
    <location>
        <begin position="16"/>
        <end position="158"/>
    </location>
</feature>
<accession>A0A847SAY6</accession>
<evidence type="ECO:0000313" key="2">
    <source>
        <dbReference type="EMBL" id="NLR76077.1"/>
    </source>
</evidence>
<dbReference type="AlphaFoldDB" id="A0A847SAY6"/>
<gene>
    <name evidence="2" type="ORF">HF682_13000</name>
</gene>
<keyword evidence="3" id="KW-1185">Reference proteome</keyword>
<dbReference type="InterPro" id="IPR012312">
    <property type="entry name" value="Hemerythrin-like"/>
</dbReference>
<proteinExistence type="predicted"/>
<reference evidence="2 3" key="1">
    <citation type="submission" date="2020-04" db="EMBL/GenBank/DDBJ databases">
        <title>Draft genome of Leeia sp. IMCC25680.</title>
        <authorList>
            <person name="Song J."/>
            <person name="Cho J.-C."/>
        </authorList>
    </citation>
    <scope>NUCLEOTIDE SEQUENCE [LARGE SCALE GENOMIC DNA]</scope>
    <source>
        <strain evidence="2 3">IMCC25680</strain>
    </source>
</reference>
<dbReference type="Gene3D" id="1.20.120.520">
    <property type="entry name" value="nmb1532 protein domain like"/>
    <property type="match status" value="1"/>
</dbReference>
<dbReference type="EMBL" id="JABAIM010000003">
    <property type="protein sequence ID" value="NLR76077.1"/>
    <property type="molecule type" value="Genomic_DNA"/>
</dbReference>
<comment type="caution">
    <text evidence="2">The sequence shown here is derived from an EMBL/GenBank/DDBJ whole genome shotgun (WGS) entry which is preliminary data.</text>
</comment>
<evidence type="ECO:0000259" key="1">
    <source>
        <dbReference type="Pfam" id="PF01814"/>
    </source>
</evidence>
<protein>
    <submittedName>
        <fullName evidence="2">Hemerythrin domain-containing protein</fullName>
    </submittedName>
</protein>
<evidence type="ECO:0000313" key="3">
    <source>
        <dbReference type="Proteomes" id="UP000587991"/>
    </source>
</evidence>
<organism evidence="2 3">
    <name type="scientific">Leeia aquatica</name>
    <dbReference type="NCBI Taxonomy" id="2725557"/>
    <lineage>
        <taxon>Bacteria</taxon>
        <taxon>Pseudomonadati</taxon>
        <taxon>Pseudomonadota</taxon>
        <taxon>Betaproteobacteria</taxon>
        <taxon>Neisseriales</taxon>
        <taxon>Leeiaceae</taxon>
        <taxon>Leeia</taxon>
    </lineage>
</organism>
<sequence>MSLRLPGHEELPSLETPLEMLLACHGRVRKFCHVIQQLVTHLPQHGLTADARQAAGNVIRYFDLAAPRHHADEEDDLFPALLLAAGEQVEFAAMRAALLALQHEHEPLGLLWQQLRPRLQAIHDGHWLELNEGELASRFAADYIAHAAREEAEVYPAATQLLSTDVLARIAEQMVARRRH</sequence>
<dbReference type="Pfam" id="PF01814">
    <property type="entry name" value="Hemerythrin"/>
    <property type="match status" value="1"/>
</dbReference>
<dbReference type="RefSeq" id="WP_168877754.1">
    <property type="nucleotide sequence ID" value="NZ_JABAIM010000003.1"/>
</dbReference>
<name>A0A847SAY6_9NEIS</name>